<feature type="domain" description="Calcineurin-like phosphoesterase" evidence="3">
    <location>
        <begin position="140"/>
        <end position="289"/>
    </location>
</feature>
<evidence type="ECO:0000313" key="6">
    <source>
        <dbReference type="EMBL" id="PQB04113.1"/>
    </source>
</evidence>
<dbReference type="OrthoDB" id="9804511at2"/>
<dbReference type="InterPro" id="IPR026444">
    <property type="entry name" value="Secre_tail"/>
</dbReference>
<keyword evidence="1 2" id="KW-0732">Signal</keyword>
<dbReference type="InterPro" id="IPR008963">
    <property type="entry name" value="Purple_acid_Pase-like_N"/>
</dbReference>
<evidence type="ECO:0000256" key="1">
    <source>
        <dbReference type="ARBA" id="ARBA00022729"/>
    </source>
</evidence>
<dbReference type="Pfam" id="PF00149">
    <property type="entry name" value="Metallophos"/>
    <property type="match status" value="1"/>
</dbReference>
<proteinExistence type="predicted"/>
<dbReference type="Gene3D" id="2.60.40.380">
    <property type="entry name" value="Purple acid phosphatase-like, N-terminal"/>
    <property type="match status" value="1"/>
</dbReference>
<dbReference type="RefSeq" id="WP_104812037.1">
    <property type="nucleotide sequence ID" value="NZ_MQUB01000001.1"/>
</dbReference>
<feature type="signal peptide" evidence="2">
    <location>
        <begin position="1"/>
        <end position="17"/>
    </location>
</feature>
<dbReference type="PANTHER" id="PTHR45867">
    <property type="entry name" value="PURPLE ACID PHOSPHATASE"/>
    <property type="match status" value="1"/>
</dbReference>
<feature type="domain" description="Secretion system C-terminal sorting" evidence="5">
    <location>
        <begin position="1460"/>
        <end position="1529"/>
    </location>
</feature>
<organism evidence="6 7">
    <name type="scientific">Aureitalea marina</name>
    <dbReference type="NCBI Taxonomy" id="930804"/>
    <lineage>
        <taxon>Bacteria</taxon>
        <taxon>Pseudomonadati</taxon>
        <taxon>Bacteroidota</taxon>
        <taxon>Flavobacteriia</taxon>
        <taxon>Flavobacteriales</taxon>
        <taxon>Flavobacteriaceae</taxon>
        <taxon>Aureitalea</taxon>
    </lineage>
</organism>
<sequence>MKKLLTCLLFVCATAWAGNDKYRIIINDDPATTITIAWNQTSGSNPVVYYGTTDHGTNYLNYAFSKTVDRSVASRGMSNQFVRLTGLSPNTNYYFVIHDSEGTSSRFWFRTAPNDLSRLSFIAGGDSRNNRTPRQNANSLVSKLKPHAVFFGGDMTNADTNGEWQNWMDDWQLTTAADGRMFPIVAARGNHEGASVIYELFDTPDSDSYYAVTFGDNLVRAYTLNSEISVTGNQLTWLTNDLSANPDVIWKTAQYHKPMTPHTSGKSEGTDIYNAWAQLFYDEGVRLVVDCDSHTVKTTWPVRPDTGAGSELGFIQDDTRGTVYAGEGCWGAPTRVNDDDKVWTRDSGSFNQFKWIFVGTDRIELRTIRVDNAPSVGENTNTDPFAIPANLDIWNPSNGSLVTIYPVGDVPIVEFPEDTAQNYASGSNLELSVDILDDGAGLSNVEFYVDNSLVYTDTQAPYSFTNTYGVGSYKIRAVANATDGKSGSDAISINVGSFGGSDSVAISNGDDDIEEEEDGTMYFNSSDLEFVNDGGRGYQKIGLRFNSIDIPQGATITSARIQFTSDSFHDNANAEYNIYAEDEDHADPFGTADDDLTDRDMVSGAVNWTPPTWNVGSNGTAQRTPQLTSLLQQVVDRCNWASGNSVVFKIEGAGQSLTDPTAKRRARTYDDDPSYAAVLSFTYSYNSSEFGNLLDIAFEDMESNYTNGSNIDFDVDVRDLGAGIQQVQFLVNGSLVATDNTAPYQLTHSFGNGSHQVEAIATDACGDVSAMQYIHVGDITSTTISKRIEIGKDDVEEEEDGGMYSTSSDLEMVNNDNDGGRGNQKIGLRFNEIVVPQGATITDAYVQFRSDETNSVRAELLLYVQDAANAEAFGTEDYNVTNRDRVSGSVYWNPQLWSAVGQTGTDQRTSDISSLVQQVVDRCDWQSGNSVAVFIEGTGNSLTNANAKVVGDSYEGSSGNAPQLVITYSYDATDPSSTNVTRFTGGGWSNGTPDSASKVILTTDYDTTVEGGGFEACSLEILAGNTLTVQAGDYLDIQGDLVVNGNLIVKHQGIVVQDDNKASVINNGNIQVEVTTPNLLRADFMAVGSPMSSETRINVFAGVRNVQYHTPSNFIANSSVPGATNFADDNRNFWQHYTNGPLNSGEAYLIFPQDNPSGTVDLTFDRGTLNNGDVVVNKVYNGVGVNPNGTPNIYANPYASPISADDFLSANGLSNVYFWEHITAPSSGIPGPYSNNYSMDDISIYNDVSGGLAAANDGGGTTQPNGIISTAQGFGVLATSAGTVTFTNSMRRTSGNTTLRTQDLQLDRMWLRVSNDAYEYPLGSNTLIAYSPEATDGLDAGDTNRIDTSVSLYSLISGTNKALTIQSLEQFDQDDKISLGFSTLVEADLEYTIALTQVQGTQIGSRSIYLIDNLFGTVTDLTQEEYSFRSGASDQPGRFTVQFESQILSTAQIDLEAIGMYPNPTTGVLNIASPRTSINHVTIYDLQGREVKKLTDSKNMLQLDLSDLNSMIYMVRIETTSGITTKKLIKR</sequence>
<gene>
    <name evidence="6" type="ORF">BST85_03750</name>
</gene>
<dbReference type="InterPro" id="IPR029052">
    <property type="entry name" value="Metallo-depent_PP-like"/>
</dbReference>
<dbReference type="SUPFAM" id="SSF49363">
    <property type="entry name" value="Purple acid phosphatase, N-terminal domain"/>
    <property type="match status" value="1"/>
</dbReference>
<comment type="caution">
    <text evidence="6">The sequence shown here is derived from an EMBL/GenBank/DDBJ whole genome shotgun (WGS) entry which is preliminary data.</text>
</comment>
<dbReference type="EMBL" id="MQUB01000001">
    <property type="protein sequence ID" value="PQB04113.1"/>
    <property type="molecule type" value="Genomic_DNA"/>
</dbReference>
<dbReference type="Pfam" id="PF18962">
    <property type="entry name" value="Por_Secre_tail"/>
    <property type="match status" value="1"/>
</dbReference>
<dbReference type="NCBIfam" id="TIGR04183">
    <property type="entry name" value="Por_Secre_tail"/>
    <property type="match status" value="1"/>
</dbReference>
<dbReference type="InterPro" id="IPR004843">
    <property type="entry name" value="Calcineurin-like_PHP"/>
</dbReference>
<reference evidence="6 7" key="1">
    <citation type="submission" date="2016-11" db="EMBL/GenBank/DDBJ databases">
        <title>Trade-off between light-utilization and light-protection in marine flavobacteria.</title>
        <authorList>
            <person name="Kumagai Y."/>
        </authorList>
    </citation>
    <scope>NUCLEOTIDE SEQUENCE [LARGE SCALE GENOMIC DNA]</scope>
    <source>
        <strain evidence="6 7">NBRC 107741</strain>
    </source>
</reference>
<dbReference type="GO" id="GO:0003993">
    <property type="term" value="F:acid phosphatase activity"/>
    <property type="evidence" value="ECO:0007669"/>
    <property type="project" value="InterPro"/>
</dbReference>
<dbReference type="GO" id="GO:0046872">
    <property type="term" value="F:metal ion binding"/>
    <property type="evidence" value="ECO:0007669"/>
    <property type="project" value="InterPro"/>
</dbReference>
<dbReference type="Proteomes" id="UP000239800">
    <property type="component" value="Unassembled WGS sequence"/>
</dbReference>
<evidence type="ECO:0000259" key="5">
    <source>
        <dbReference type="Pfam" id="PF18962"/>
    </source>
</evidence>
<evidence type="ECO:0008006" key="8">
    <source>
        <dbReference type="Google" id="ProtNLM"/>
    </source>
</evidence>
<dbReference type="InterPro" id="IPR013783">
    <property type="entry name" value="Ig-like_fold"/>
</dbReference>
<dbReference type="SUPFAM" id="SSF56300">
    <property type="entry name" value="Metallo-dependent phosphatases"/>
    <property type="match status" value="1"/>
</dbReference>
<dbReference type="PANTHER" id="PTHR45867:SF3">
    <property type="entry name" value="ACID PHOSPHATASE TYPE 7"/>
    <property type="match status" value="1"/>
</dbReference>
<dbReference type="Gene3D" id="3.60.21.10">
    <property type="match status" value="1"/>
</dbReference>
<protein>
    <recommendedName>
        <fullName evidence="8">Fibronectin type-III domain-containing protein</fullName>
    </recommendedName>
</protein>
<accession>A0A2S7KNH1</accession>
<dbReference type="InterPro" id="IPR015914">
    <property type="entry name" value="PAPs_N"/>
</dbReference>
<evidence type="ECO:0000256" key="2">
    <source>
        <dbReference type="SAM" id="SignalP"/>
    </source>
</evidence>
<feature type="chain" id="PRO_5015472521" description="Fibronectin type-III domain-containing protein" evidence="2">
    <location>
        <begin position="18"/>
        <end position="1531"/>
    </location>
</feature>
<name>A0A2S7KNH1_9FLAO</name>
<feature type="domain" description="Purple acid phosphatase N-terminal" evidence="4">
    <location>
        <begin position="24"/>
        <end position="111"/>
    </location>
</feature>
<dbReference type="Pfam" id="PF16656">
    <property type="entry name" value="Pur_ac_phosph_N"/>
    <property type="match status" value="1"/>
</dbReference>
<evidence type="ECO:0000259" key="4">
    <source>
        <dbReference type="Pfam" id="PF16656"/>
    </source>
</evidence>
<dbReference type="Gene3D" id="2.60.40.10">
    <property type="entry name" value="Immunoglobulins"/>
    <property type="match status" value="2"/>
</dbReference>
<keyword evidence="7" id="KW-1185">Reference proteome</keyword>
<evidence type="ECO:0000313" key="7">
    <source>
        <dbReference type="Proteomes" id="UP000239800"/>
    </source>
</evidence>
<dbReference type="Pfam" id="PF17957">
    <property type="entry name" value="Big_7"/>
    <property type="match status" value="2"/>
</dbReference>
<evidence type="ECO:0000259" key="3">
    <source>
        <dbReference type="Pfam" id="PF00149"/>
    </source>
</evidence>